<reference evidence="8" key="1">
    <citation type="submission" date="2019-06" db="EMBL/GenBank/DDBJ databases">
        <title>Draft genome sequence of the griseofulvin-producing fungus Xylaria cubensis strain G536.</title>
        <authorList>
            <person name="Mead M.E."/>
            <person name="Raja H.A."/>
            <person name="Steenwyk J.L."/>
            <person name="Knowles S.L."/>
            <person name="Oberlies N.H."/>
            <person name="Rokas A."/>
        </authorList>
    </citation>
    <scope>NUCLEOTIDE SEQUENCE [LARGE SCALE GENOMIC DNA]</scope>
    <source>
        <strain evidence="8">G536</strain>
    </source>
</reference>
<dbReference type="InterPro" id="IPR024512">
    <property type="entry name" value="Ser_palmitoyltrfase_ssu-like"/>
</dbReference>
<organism evidence="7 8">
    <name type="scientific">Xylaria flabelliformis</name>
    <dbReference type="NCBI Taxonomy" id="2512241"/>
    <lineage>
        <taxon>Eukaryota</taxon>
        <taxon>Fungi</taxon>
        <taxon>Dikarya</taxon>
        <taxon>Ascomycota</taxon>
        <taxon>Pezizomycotina</taxon>
        <taxon>Sordariomycetes</taxon>
        <taxon>Xylariomycetidae</taxon>
        <taxon>Xylariales</taxon>
        <taxon>Xylariaceae</taxon>
        <taxon>Xylaria</taxon>
    </lineage>
</organism>
<comment type="caution">
    <text evidence="7">The sequence shown here is derived from an EMBL/GenBank/DDBJ whole genome shotgun (WGS) entry which is preliminary data.</text>
</comment>
<accession>A0A553IEM1</accession>
<name>A0A553IEM1_9PEZI</name>
<evidence type="ECO:0000256" key="5">
    <source>
        <dbReference type="ARBA" id="ARBA00023136"/>
    </source>
</evidence>
<evidence type="ECO:0000313" key="8">
    <source>
        <dbReference type="Proteomes" id="UP000319160"/>
    </source>
</evidence>
<dbReference type="AlphaFoldDB" id="A0A553IEM1"/>
<evidence type="ECO:0000256" key="6">
    <source>
        <dbReference type="SAM" id="Phobius"/>
    </source>
</evidence>
<comment type="subcellular location">
    <subcellularLocation>
        <location evidence="1">Endoplasmic reticulum membrane</location>
        <topology evidence="1">Multi-pass membrane protein</topology>
    </subcellularLocation>
</comment>
<evidence type="ECO:0000256" key="1">
    <source>
        <dbReference type="ARBA" id="ARBA00004477"/>
    </source>
</evidence>
<keyword evidence="8" id="KW-1185">Reference proteome</keyword>
<dbReference type="EMBL" id="VFLP01000002">
    <property type="protein sequence ID" value="TRX98627.1"/>
    <property type="molecule type" value="Genomic_DNA"/>
</dbReference>
<gene>
    <name evidence="7" type="ORF">FHL15_000701</name>
</gene>
<evidence type="ECO:0000256" key="2">
    <source>
        <dbReference type="ARBA" id="ARBA00022692"/>
    </source>
</evidence>
<dbReference type="Proteomes" id="UP000319160">
    <property type="component" value="Unassembled WGS sequence"/>
</dbReference>
<evidence type="ECO:0000256" key="4">
    <source>
        <dbReference type="ARBA" id="ARBA00022989"/>
    </source>
</evidence>
<protein>
    <submittedName>
        <fullName evidence="7">Uncharacterized protein</fullName>
    </submittedName>
</protein>
<keyword evidence="5 6" id="KW-0472">Membrane</keyword>
<dbReference type="Pfam" id="PF11779">
    <property type="entry name" value="SPT_ssu-like"/>
    <property type="match status" value="1"/>
</dbReference>
<evidence type="ECO:0000256" key="3">
    <source>
        <dbReference type="ARBA" id="ARBA00022824"/>
    </source>
</evidence>
<dbReference type="OrthoDB" id="202672at2759"/>
<dbReference type="GO" id="GO:0005789">
    <property type="term" value="C:endoplasmic reticulum membrane"/>
    <property type="evidence" value="ECO:0007669"/>
    <property type="project" value="UniProtKB-SubCell"/>
</dbReference>
<dbReference type="STRING" id="2512241.A0A553IEM1"/>
<feature type="transmembrane region" description="Helical" evidence="6">
    <location>
        <begin position="48"/>
        <end position="68"/>
    </location>
</feature>
<keyword evidence="3" id="KW-0256">Endoplasmic reticulum</keyword>
<sequence>MSLTTYQSPYKPTPTSTQFDRFVRGLYLRKYRIEVTYGVYVYTPMEKLVFWTLFCFFFVLISTALILYTHRSLVFLLRAAASQVNGRRLGGSLSSYLLTAKRATTGLTTSAQSHGVERAMELMSGTAKNSQIA</sequence>
<evidence type="ECO:0000313" key="7">
    <source>
        <dbReference type="EMBL" id="TRX98627.1"/>
    </source>
</evidence>
<keyword evidence="4 6" id="KW-1133">Transmembrane helix</keyword>
<keyword evidence="2 6" id="KW-0812">Transmembrane</keyword>
<proteinExistence type="predicted"/>